<feature type="transmembrane region" description="Helical" evidence="2">
    <location>
        <begin position="323"/>
        <end position="345"/>
    </location>
</feature>
<evidence type="ECO:0000259" key="4">
    <source>
        <dbReference type="PROSITE" id="PS50132"/>
    </source>
</evidence>
<feature type="chain" id="PRO_5041650978" description="RGS domain-containing protein" evidence="3">
    <location>
        <begin position="37"/>
        <end position="766"/>
    </location>
</feature>
<feature type="compositionally biased region" description="Low complexity" evidence="1">
    <location>
        <begin position="700"/>
        <end position="711"/>
    </location>
</feature>
<feature type="region of interest" description="Disordered" evidence="1">
    <location>
        <begin position="681"/>
        <end position="715"/>
    </location>
</feature>
<evidence type="ECO:0000256" key="1">
    <source>
        <dbReference type="SAM" id="MobiDB-lite"/>
    </source>
</evidence>
<feature type="compositionally biased region" description="Polar residues" evidence="1">
    <location>
        <begin position="681"/>
        <end position="694"/>
    </location>
</feature>
<feature type="transmembrane region" description="Helical" evidence="2">
    <location>
        <begin position="427"/>
        <end position="456"/>
    </location>
</feature>
<dbReference type="EMBL" id="PYSW02000062">
    <property type="protein sequence ID" value="KAG2372986.1"/>
    <property type="molecule type" value="Genomic_DNA"/>
</dbReference>
<feature type="transmembrane region" description="Helical" evidence="2">
    <location>
        <begin position="468"/>
        <end position="490"/>
    </location>
</feature>
<feature type="signal peptide" evidence="3">
    <location>
        <begin position="1"/>
        <end position="36"/>
    </location>
</feature>
<feature type="transmembrane region" description="Helical" evidence="2">
    <location>
        <begin position="381"/>
        <end position="406"/>
    </location>
</feature>
<keyword evidence="2" id="KW-0472">Membrane</keyword>
<dbReference type="AlphaFoldDB" id="A0AA88GAC8"/>
<proteinExistence type="predicted"/>
<dbReference type="SUPFAM" id="SSF48097">
    <property type="entry name" value="Regulator of G-protein signaling, RGS"/>
    <property type="match status" value="1"/>
</dbReference>
<dbReference type="Pfam" id="PF00615">
    <property type="entry name" value="RGS"/>
    <property type="match status" value="1"/>
</dbReference>
<dbReference type="Proteomes" id="UP000816034">
    <property type="component" value="Unassembled WGS sequence"/>
</dbReference>
<name>A0AA88GAC8_NAELO</name>
<gene>
    <name evidence="5" type="ORF">C9374_012929</name>
</gene>
<keyword evidence="3" id="KW-0732">Signal</keyword>
<protein>
    <recommendedName>
        <fullName evidence="4">RGS domain-containing protein</fullName>
    </recommendedName>
</protein>
<feature type="transmembrane region" description="Helical" evidence="2">
    <location>
        <begin position="511"/>
        <end position="536"/>
    </location>
</feature>
<evidence type="ECO:0000313" key="5">
    <source>
        <dbReference type="EMBL" id="KAG2372986.1"/>
    </source>
</evidence>
<keyword evidence="2" id="KW-0812">Transmembrane</keyword>
<dbReference type="RefSeq" id="XP_044542160.1">
    <property type="nucleotide sequence ID" value="XM_044688750.1"/>
</dbReference>
<dbReference type="InterPro" id="IPR036305">
    <property type="entry name" value="RGS_sf"/>
</dbReference>
<feature type="domain" description="RGS" evidence="4">
    <location>
        <begin position="597"/>
        <end position="647"/>
    </location>
</feature>
<dbReference type="PROSITE" id="PS50132">
    <property type="entry name" value="RGS"/>
    <property type="match status" value="1"/>
</dbReference>
<dbReference type="InterPro" id="IPR016137">
    <property type="entry name" value="RGS"/>
</dbReference>
<sequence>MTTIQTSFSSHSYTISCLLLVPCFLFLLLLSSQTHSQCLEEISWNKIQNGQRVIGVSSFHTLFLWKSVATQSLEMNLDTSSSDENLDQLRSNFFQHVNRSSLVIGVEKDYPLVLTQLLNFYGLSVQQQISVKKVWLTDELCRKGNVFEDVDGLFMEPFRFYYFMRMYREHSGKRKTLNEFIHPSDFVPIPLMPANLTLVKNVCQHIEWYSERLVNRPLRELSQNYSCSNHPEIQNAQMLRVLTGFLNFTNQEIRALEFVRNLTLSIDHGVYDKLEPQILNAFRSYNFTIPIQLSQVMNQFLNSTCHYCTATLCPERHFTETELYLIGEIGIISLYLFAFLVTGCFKSIIFKQRLLTPYLPIVAIIIILFYSKYLASYCFAAFHFVSLTLTLIFISIFAMTVLRIVYMRNLYQIVKNSKNIKMHKLMASLPVGLVWTGLLPALVSVLISMYAISLFVIEPYQVDVLRNIVLVAMLLGGCLLGMGAVLFDMIMNRKNIQRHGFLKFLFFDDPFHVRFDLMSLLFLFMVGILAVLGALLDNFPLSGRPLNLLVAFGASMSCGGNAIIIEMVKKLLFRKEAMVEKNGLDGLLRDNSDFYNLFREYSEKEFALEQILFWDLLKQLSSNFTELKSRIPVNAWSEMKRDFFEPYSKYELNLPSNVKKQLLTLDTTVGHVELENSNHSIQQQLSRGSTSNLLSPFRDSTSTPSTPQTPTLNSMTSQITVKQVVDIMYSELLMNMNDTFMRLQKTREFKRWKEIYDLQHAEGSKE</sequence>
<evidence type="ECO:0000313" key="6">
    <source>
        <dbReference type="Proteomes" id="UP000816034"/>
    </source>
</evidence>
<organism evidence="5 6">
    <name type="scientific">Naegleria lovaniensis</name>
    <name type="common">Amoeba</name>
    <dbReference type="NCBI Taxonomy" id="51637"/>
    <lineage>
        <taxon>Eukaryota</taxon>
        <taxon>Discoba</taxon>
        <taxon>Heterolobosea</taxon>
        <taxon>Tetramitia</taxon>
        <taxon>Eutetramitia</taxon>
        <taxon>Vahlkampfiidae</taxon>
        <taxon>Naegleria</taxon>
    </lineage>
</organism>
<dbReference type="InterPro" id="IPR044926">
    <property type="entry name" value="RGS_subdomain_2"/>
</dbReference>
<feature type="transmembrane region" description="Helical" evidence="2">
    <location>
        <begin position="548"/>
        <end position="568"/>
    </location>
</feature>
<evidence type="ECO:0000256" key="2">
    <source>
        <dbReference type="SAM" id="Phobius"/>
    </source>
</evidence>
<comment type="caution">
    <text evidence="5">The sequence shown here is derived from an EMBL/GenBank/DDBJ whole genome shotgun (WGS) entry which is preliminary data.</text>
</comment>
<keyword evidence="6" id="KW-1185">Reference proteome</keyword>
<dbReference type="Gene3D" id="1.10.167.10">
    <property type="entry name" value="Regulator of G-protein Signalling 4, domain 2"/>
    <property type="match status" value="1"/>
</dbReference>
<feature type="transmembrane region" description="Helical" evidence="2">
    <location>
        <begin position="357"/>
        <end position="375"/>
    </location>
</feature>
<reference evidence="5 6" key="1">
    <citation type="journal article" date="2018" name="BMC Genomics">
        <title>The genome of Naegleria lovaniensis, the basis for a comparative approach to unravel pathogenicity factors of the human pathogenic amoeba N. fowleri.</title>
        <authorList>
            <person name="Liechti N."/>
            <person name="Schurch N."/>
            <person name="Bruggmann R."/>
            <person name="Wittwer M."/>
        </authorList>
    </citation>
    <scope>NUCLEOTIDE SEQUENCE [LARGE SCALE GENOMIC DNA]</scope>
    <source>
        <strain evidence="5 6">ATCC 30569</strain>
    </source>
</reference>
<evidence type="ECO:0000256" key="3">
    <source>
        <dbReference type="SAM" id="SignalP"/>
    </source>
</evidence>
<accession>A0AA88GAC8</accession>
<dbReference type="GeneID" id="68105383"/>
<keyword evidence="2" id="KW-1133">Transmembrane helix</keyword>